<feature type="compositionally biased region" description="Polar residues" evidence="1">
    <location>
        <begin position="298"/>
        <end position="318"/>
    </location>
</feature>
<keyword evidence="3" id="KW-1185">Reference proteome</keyword>
<reference evidence="2 3" key="1">
    <citation type="journal article" date="2018" name="Front. Plant Sci.">
        <title>Red Clover (Trifolium pratense) and Zigzag Clover (T. medium) - A Picture of Genomic Similarities and Differences.</title>
        <authorList>
            <person name="Dluhosova J."/>
            <person name="Istvanek J."/>
            <person name="Nedelnik J."/>
            <person name="Repkova J."/>
        </authorList>
    </citation>
    <scope>NUCLEOTIDE SEQUENCE [LARGE SCALE GENOMIC DNA]</scope>
    <source>
        <strain evidence="3">cv. 10/8</strain>
        <tissue evidence="2">Leaf</tissue>
    </source>
</reference>
<evidence type="ECO:0000313" key="2">
    <source>
        <dbReference type="EMBL" id="MCH80896.1"/>
    </source>
</evidence>
<evidence type="ECO:0000256" key="1">
    <source>
        <dbReference type="SAM" id="MobiDB-lite"/>
    </source>
</evidence>
<organism evidence="2 3">
    <name type="scientific">Trifolium medium</name>
    <dbReference type="NCBI Taxonomy" id="97028"/>
    <lineage>
        <taxon>Eukaryota</taxon>
        <taxon>Viridiplantae</taxon>
        <taxon>Streptophyta</taxon>
        <taxon>Embryophyta</taxon>
        <taxon>Tracheophyta</taxon>
        <taxon>Spermatophyta</taxon>
        <taxon>Magnoliopsida</taxon>
        <taxon>eudicotyledons</taxon>
        <taxon>Gunneridae</taxon>
        <taxon>Pentapetalae</taxon>
        <taxon>rosids</taxon>
        <taxon>fabids</taxon>
        <taxon>Fabales</taxon>
        <taxon>Fabaceae</taxon>
        <taxon>Papilionoideae</taxon>
        <taxon>50 kb inversion clade</taxon>
        <taxon>NPAAA clade</taxon>
        <taxon>Hologalegina</taxon>
        <taxon>IRL clade</taxon>
        <taxon>Trifolieae</taxon>
        <taxon>Trifolium</taxon>
    </lineage>
</organism>
<feature type="region of interest" description="Disordered" evidence="1">
    <location>
        <begin position="1"/>
        <end position="35"/>
    </location>
</feature>
<evidence type="ECO:0000313" key="3">
    <source>
        <dbReference type="Proteomes" id="UP000265520"/>
    </source>
</evidence>
<feature type="compositionally biased region" description="Basic residues" evidence="1">
    <location>
        <begin position="269"/>
        <end position="282"/>
    </location>
</feature>
<comment type="caution">
    <text evidence="2">The sequence shown here is derived from an EMBL/GenBank/DDBJ whole genome shotgun (WGS) entry which is preliminary data.</text>
</comment>
<proteinExistence type="predicted"/>
<dbReference type="Proteomes" id="UP000265520">
    <property type="component" value="Unassembled WGS sequence"/>
</dbReference>
<dbReference type="AlphaFoldDB" id="A0A392M0V4"/>
<feature type="region of interest" description="Disordered" evidence="1">
    <location>
        <begin position="243"/>
        <end position="331"/>
    </location>
</feature>
<accession>A0A392M0V4</accession>
<protein>
    <submittedName>
        <fullName evidence="2">Uncharacterized protein</fullName>
    </submittedName>
</protein>
<gene>
    <name evidence="2" type="ORF">A2U01_0001672</name>
</gene>
<sequence>MEDERSLVVPSEASDEVGVADGEAGVNSGEDDGSGYEMEVDVRKKLQQEEGHEAKSVSSKCVQESKEGERFLTCDKSTNFIISQKEILSVPTEYVGYKVSGMRQAVDVTVLAVSKKGEDKVICVCGGSKGVDEGDFVADEVQLALDPPLELVGLEDQSSEPVHDFDPGLGLPTTDPTSFGPQGDEFGMRYSSIAEPKEVLSSHKSKVIKQIPKLRKQKSCSKFNHLGAPKCLQLVEAVREGGAKATRRRMKGGGPMPGVEDSYGAGGKHQVKGKHGDKKSHRSNNQQNQMELPGPTIQRHTPSSGINLISKSENSNVPDSGPHNSDEGREKLVETAKLLGIQKVGFTFEEADGVTLKQLVDQERCDRAKKMEWEQREGDQ</sequence>
<dbReference type="EMBL" id="LXQA010001623">
    <property type="protein sequence ID" value="MCH80896.1"/>
    <property type="molecule type" value="Genomic_DNA"/>
</dbReference>
<name>A0A392M0V4_9FABA</name>